<evidence type="ECO:0000313" key="10">
    <source>
        <dbReference type="EMBL" id="CUP04025.1"/>
    </source>
</evidence>
<evidence type="ECO:0000313" key="12">
    <source>
        <dbReference type="Proteomes" id="UP000095606"/>
    </source>
</evidence>
<dbReference type="InterPro" id="IPR052720">
    <property type="entry name" value="Glycosyl_hydrolase_97"/>
</dbReference>
<feature type="signal peptide" evidence="6">
    <location>
        <begin position="1"/>
        <end position="23"/>
    </location>
</feature>
<feature type="domain" description="Glycosyl-hydrolase 97 catalytic" evidence="7">
    <location>
        <begin position="328"/>
        <end position="473"/>
    </location>
</feature>
<keyword evidence="6" id="KW-0732">Signal</keyword>
<dbReference type="Gene3D" id="3.20.20.70">
    <property type="entry name" value="Aldolase class I"/>
    <property type="match status" value="1"/>
</dbReference>
<dbReference type="GeneID" id="69587968"/>
<dbReference type="RefSeq" id="WP_055269294.1">
    <property type="nucleotide sequence ID" value="NZ_CAXKYA010000004.1"/>
</dbReference>
<comment type="cofactor">
    <cofactor evidence="1">
        <name>Ca(2+)</name>
        <dbReference type="ChEBI" id="CHEBI:29108"/>
    </cofactor>
</comment>
<dbReference type="EC" id="3.2.1.22" evidence="10"/>
<dbReference type="InterPro" id="IPR014718">
    <property type="entry name" value="GH-type_carb-bd"/>
</dbReference>
<dbReference type="GO" id="GO:0030246">
    <property type="term" value="F:carbohydrate binding"/>
    <property type="evidence" value="ECO:0007669"/>
    <property type="project" value="InterPro"/>
</dbReference>
<protein>
    <submittedName>
        <fullName evidence="10">Alpha-glucosidase</fullName>
        <ecNumber evidence="10">3.2.1.22</ecNumber>
    </submittedName>
    <submittedName>
        <fullName evidence="11">Glycoside hydrolase family 97 protein</fullName>
    </submittedName>
</protein>
<dbReference type="AlphaFoldDB" id="A0A174K3L5"/>
<accession>A0A174K3L5</accession>
<dbReference type="PANTHER" id="PTHR35803:SF2">
    <property type="entry name" value="RETAINING ALPHA-GALACTOSIDASE"/>
    <property type="match status" value="1"/>
</dbReference>
<dbReference type="PROSITE" id="PS51257">
    <property type="entry name" value="PROKAR_LIPOPROTEIN"/>
    <property type="match status" value="1"/>
</dbReference>
<dbReference type="GO" id="GO:0004557">
    <property type="term" value="F:alpha-galactosidase activity"/>
    <property type="evidence" value="ECO:0007669"/>
    <property type="project" value="UniProtKB-EC"/>
</dbReference>
<dbReference type="EMBL" id="CP103141">
    <property type="protein sequence ID" value="UVQ75723.1"/>
    <property type="molecule type" value="Genomic_DNA"/>
</dbReference>
<sequence>MDKKKICYLILLCLFSLSCTLQAEKYETVSPDGKLKIKLKIDNGTQYEVWYDHTQLILPSSIGLHLADGRVIGNGSVKSAKKRKVDQTIDVPVGKNKVLQDAYNELTISFTDNYDLVVRAYDEGVAYQFVTRLDGEITIISEDAIFNFASTPTIYYPECDANYSGETDQSGRTHQVHQGYRNFERLYKVYKGPLEIPYEHFAVSPVLYEYPDSPYKVVITESNTYDYPALYMESNGYNSMRGKWANYPKETMDSDPSNPYYWYSNHLVISRENYIAKTDGNRSFPWRVIIVSEEDKSLLNNELVYKLADPCRLTDTSWIQPGKSAWEWWHKAVLEGVDFPSGNKQLSFQLYKYYVDWASKNHIEYMTLDAGWSEDYLKELCSYAKERNVKIIVWTWASCAKENPSDWIAKMHSYGVSGAKIDFFERNDQIAMRWGKEFAERLAEKKMVAVFHGCPVPTGLHRTYPNILNYEAVRGAECNFWEKTLTPEYHTRFPFIRLLAGPADYTPGSMRSVTQSEFKPMDIDNTPPMSMGTRSHELSMFVIYDQWMAYLCDSPTEYNKYPDVLDFLSKVPAVWDKTLPLQAKLSEYIVTAKQKGNDWYVGGMTNWDARSTEINLNFLKDNVSYQATIFKDAPNSYEQPKEYMVEKRTVDNKTILNIDMAKGGGFVIRLEAEN</sequence>
<evidence type="ECO:0000313" key="13">
    <source>
        <dbReference type="Proteomes" id="UP001060104"/>
    </source>
</evidence>
<dbReference type="InterPro" id="IPR019563">
    <property type="entry name" value="GH97_catalytic"/>
</dbReference>
<evidence type="ECO:0000256" key="2">
    <source>
        <dbReference type="ARBA" id="ARBA00011245"/>
    </source>
</evidence>
<dbReference type="InterPro" id="IPR029483">
    <property type="entry name" value="GH97_C"/>
</dbReference>
<evidence type="ECO:0000256" key="1">
    <source>
        <dbReference type="ARBA" id="ARBA00001913"/>
    </source>
</evidence>
<keyword evidence="5 10" id="KW-0326">Glycosidase</keyword>
<dbReference type="Pfam" id="PF10566">
    <property type="entry name" value="Glyco_hydro_97"/>
    <property type="match status" value="1"/>
</dbReference>
<proteinExistence type="predicted"/>
<name>A0A174K3L5_9BACE</name>
<dbReference type="EMBL" id="CZAE01000006">
    <property type="protein sequence ID" value="CUP04025.1"/>
    <property type="molecule type" value="Genomic_DNA"/>
</dbReference>
<feature type="domain" description="Glycosyl-hydrolase 97 C-terminal oligomerisation" evidence="9">
    <location>
        <begin position="574"/>
        <end position="670"/>
    </location>
</feature>
<evidence type="ECO:0000256" key="4">
    <source>
        <dbReference type="ARBA" id="ARBA00022837"/>
    </source>
</evidence>
<dbReference type="Proteomes" id="UP001060104">
    <property type="component" value="Chromosome"/>
</dbReference>
<evidence type="ECO:0000256" key="6">
    <source>
        <dbReference type="SAM" id="SignalP"/>
    </source>
</evidence>
<evidence type="ECO:0000313" key="11">
    <source>
        <dbReference type="EMBL" id="UVQ75723.1"/>
    </source>
</evidence>
<keyword evidence="4" id="KW-0106">Calcium</keyword>
<dbReference type="Pfam" id="PF14508">
    <property type="entry name" value="GH97_N"/>
    <property type="match status" value="1"/>
</dbReference>
<evidence type="ECO:0000256" key="3">
    <source>
        <dbReference type="ARBA" id="ARBA00022801"/>
    </source>
</evidence>
<evidence type="ECO:0000259" key="9">
    <source>
        <dbReference type="Pfam" id="PF14509"/>
    </source>
</evidence>
<dbReference type="InterPro" id="IPR013780">
    <property type="entry name" value="Glyco_hydro_b"/>
</dbReference>
<feature type="chain" id="PRO_5008025751" evidence="6">
    <location>
        <begin position="24"/>
        <end position="674"/>
    </location>
</feature>
<dbReference type="Proteomes" id="UP000095606">
    <property type="component" value="Unassembled WGS sequence"/>
</dbReference>
<dbReference type="Gene3D" id="2.70.98.10">
    <property type="match status" value="1"/>
</dbReference>
<evidence type="ECO:0000259" key="8">
    <source>
        <dbReference type="Pfam" id="PF14508"/>
    </source>
</evidence>
<dbReference type="PANTHER" id="PTHR35803">
    <property type="entry name" value="GLUCAN 1,4-ALPHA-GLUCOSIDASE SUSB-RELATED"/>
    <property type="match status" value="1"/>
</dbReference>
<dbReference type="InterPro" id="IPR029486">
    <property type="entry name" value="GH97_N"/>
</dbReference>
<keyword evidence="3 10" id="KW-0378">Hydrolase</keyword>
<evidence type="ECO:0000259" key="7">
    <source>
        <dbReference type="Pfam" id="PF10566"/>
    </source>
</evidence>
<reference evidence="10 12" key="1">
    <citation type="submission" date="2015-09" db="EMBL/GenBank/DDBJ databases">
        <authorList>
            <consortium name="Pathogen Informatics"/>
        </authorList>
    </citation>
    <scope>NUCLEOTIDE SEQUENCE [LARGE SCALE GENOMIC DNA]</scope>
    <source>
        <strain evidence="10 12">2789STDY5834846</strain>
    </source>
</reference>
<organism evidence="10 12">
    <name type="scientific">Bacteroides faecis</name>
    <dbReference type="NCBI Taxonomy" id="674529"/>
    <lineage>
        <taxon>Bacteria</taxon>
        <taxon>Pseudomonadati</taxon>
        <taxon>Bacteroidota</taxon>
        <taxon>Bacteroidia</taxon>
        <taxon>Bacteroidales</taxon>
        <taxon>Bacteroidaceae</taxon>
        <taxon>Bacteroides</taxon>
    </lineage>
</organism>
<comment type="subunit">
    <text evidence="2">Monomer.</text>
</comment>
<dbReference type="InterPro" id="IPR017853">
    <property type="entry name" value="GH"/>
</dbReference>
<dbReference type="Gene3D" id="2.60.40.1180">
    <property type="entry name" value="Golgi alpha-mannosidase II"/>
    <property type="match status" value="1"/>
</dbReference>
<keyword evidence="13" id="KW-1185">Reference proteome</keyword>
<dbReference type="Pfam" id="PF14509">
    <property type="entry name" value="GH97_C"/>
    <property type="match status" value="1"/>
</dbReference>
<reference evidence="11" key="2">
    <citation type="submission" date="2022-08" db="EMBL/GenBank/DDBJ databases">
        <title>Genome Sequencing of Bacteroides fragilis Group Isolates with Nanopore Technology.</title>
        <authorList>
            <person name="Tisza M.J."/>
            <person name="Smith D."/>
            <person name="Dekker J.P."/>
        </authorList>
    </citation>
    <scope>NUCLEOTIDE SEQUENCE</scope>
    <source>
        <strain evidence="11">BFG-527</strain>
    </source>
</reference>
<dbReference type="SUPFAM" id="SSF51445">
    <property type="entry name" value="(Trans)glycosidases"/>
    <property type="match status" value="1"/>
</dbReference>
<evidence type="ECO:0000256" key="5">
    <source>
        <dbReference type="ARBA" id="ARBA00023295"/>
    </source>
</evidence>
<gene>
    <name evidence="10" type="ORF">ERS852461_01724</name>
    <name evidence="11" type="ORF">NXY30_04780</name>
</gene>
<dbReference type="InterPro" id="IPR013785">
    <property type="entry name" value="Aldolase_TIM"/>
</dbReference>
<feature type="domain" description="Glycosyl-hydrolase 97 N-terminal" evidence="8">
    <location>
        <begin position="30"/>
        <end position="310"/>
    </location>
</feature>